<dbReference type="SUPFAM" id="SSF55048">
    <property type="entry name" value="Probable ACP-binding domain of malonyl-CoA ACP transacylase"/>
    <property type="match status" value="1"/>
</dbReference>
<dbReference type="FunFam" id="3.30.70.250:FF:000001">
    <property type="entry name" value="Malonyl CoA-acyl carrier protein transacylase"/>
    <property type="match status" value="1"/>
</dbReference>
<dbReference type="InterPro" id="IPR014043">
    <property type="entry name" value="Acyl_transferase_dom"/>
</dbReference>
<evidence type="ECO:0000256" key="4">
    <source>
        <dbReference type="PIRNR" id="PIRNR000446"/>
    </source>
</evidence>
<dbReference type="SUPFAM" id="SSF52151">
    <property type="entry name" value="FabD/lysophospholipase-like"/>
    <property type="match status" value="1"/>
</dbReference>
<dbReference type="InterPro" id="IPR001227">
    <property type="entry name" value="Ac_transferase_dom_sf"/>
</dbReference>
<dbReference type="InterPro" id="IPR024925">
    <property type="entry name" value="Malonyl_CoA-ACP_transAc"/>
</dbReference>
<organism evidence="7 8">
    <name type="scientific">bacterium (Candidatus Ratteibacteria) CG01_land_8_20_14_3_00_40_19</name>
    <dbReference type="NCBI Taxonomy" id="2014290"/>
    <lineage>
        <taxon>Bacteria</taxon>
        <taxon>Candidatus Ratteibacteria</taxon>
    </lineage>
</organism>
<proteinExistence type="inferred from homology"/>
<keyword evidence="1 4" id="KW-0808">Transferase</keyword>
<dbReference type="GO" id="GO:0006633">
    <property type="term" value="P:fatty acid biosynthetic process"/>
    <property type="evidence" value="ECO:0007669"/>
    <property type="project" value="TreeGrafter"/>
</dbReference>
<dbReference type="Gene3D" id="3.40.366.10">
    <property type="entry name" value="Malonyl-Coenzyme A Acyl Carrier Protein, domain 2"/>
    <property type="match status" value="1"/>
</dbReference>
<dbReference type="Proteomes" id="UP000228886">
    <property type="component" value="Unassembled WGS sequence"/>
</dbReference>
<dbReference type="Pfam" id="PF00698">
    <property type="entry name" value="Acyl_transf_1"/>
    <property type="match status" value="1"/>
</dbReference>
<feature type="active site" evidence="5">
    <location>
        <position position="200"/>
    </location>
</feature>
<dbReference type="Gene3D" id="3.30.70.250">
    <property type="entry name" value="Malonyl-CoA ACP transacylase, ACP-binding"/>
    <property type="match status" value="1"/>
</dbReference>
<name>A0A2M7E952_9BACT</name>
<evidence type="ECO:0000256" key="3">
    <source>
        <dbReference type="ARBA" id="ARBA00048462"/>
    </source>
</evidence>
<evidence type="ECO:0000259" key="6">
    <source>
        <dbReference type="SMART" id="SM00827"/>
    </source>
</evidence>
<dbReference type="InterPro" id="IPR016035">
    <property type="entry name" value="Acyl_Trfase/lysoPLipase"/>
</dbReference>
<feature type="active site" evidence="5">
    <location>
        <position position="91"/>
    </location>
</feature>
<evidence type="ECO:0000256" key="5">
    <source>
        <dbReference type="PIRSR" id="PIRSR000446-1"/>
    </source>
</evidence>
<dbReference type="EMBL" id="PETL01000151">
    <property type="protein sequence ID" value="PIV64253.1"/>
    <property type="molecule type" value="Genomic_DNA"/>
</dbReference>
<dbReference type="GO" id="GO:0005829">
    <property type="term" value="C:cytosol"/>
    <property type="evidence" value="ECO:0007669"/>
    <property type="project" value="TreeGrafter"/>
</dbReference>
<evidence type="ECO:0000256" key="1">
    <source>
        <dbReference type="ARBA" id="ARBA00022679"/>
    </source>
</evidence>
<dbReference type="GO" id="GO:0004314">
    <property type="term" value="F:[acyl-carrier-protein] S-malonyltransferase activity"/>
    <property type="evidence" value="ECO:0007669"/>
    <property type="project" value="UniProtKB-EC"/>
</dbReference>
<dbReference type="AlphaFoldDB" id="A0A2M7E952"/>
<gene>
    <name evidence="7" type="primary">fabD</name>
    <name evidence="7" type="ORF">COS11_03105</name>
</gene>
<dbReference type="SMART" id="SM00827">
    <property type="entry name" value="PKS_AT"/>
    <property type="match status" value="1"/>
</dbReference>
<dbReference type="EC" id="2.3.1.39" evidence="4"/>
<evidence type="ECO:0000313" key="8">
    <source>
        <dbReference type="Proteomes" id="UP000228886"/>
    </source>
</evidence>
<dbReference type="NCBIfam" id="TIGR00128">
    <property type="entry name" value="fabD"/>
    <property type="match status" value="1"/>
</dbReference>
<protein>
    <recommendedName>
        <fullName evidence="4">Malonyl CoA-acyl carrier protein transacylase</fullName>
        <ecNumber evidence="4">2.3.1.39</ecNumber>
    </recommendedName>
</protein>
<sequence>MKIAYLFPGQGSQYVGMGRNLYENFNLAKNIFARADDILQTDLSSIIFNGPEERLNQTKICQPAILTVSITAYEVLAAEYGIAPAILAGHSLGEYSGLVAAGALSFEDGLQLVEKRANFMSEASQKHPGRMLAVLGLPLEKIKEICKEVQPVGLVAIANINSPEQIVVSGEIEGIKKFEEYAIKSGVKKLIPLRVSGPFHTVFMESAAKKLNAELERIEIKRAKISLLANSNAKEIREPEEIKNVLFTQMTHPVLWLEIVKEIKKRNIETFLEIGPKKVLTKLLRRIDPNLLATNVEDKESLKRSKEIICV</sequence>
<evidence type="ECO:0000313" key="7">
    <source>
        <dbReference type="EMBL" id="PIV64253.1"/>
    </source>
</evidence>
<dbReference type="InterPro" id="IPR016036">
    <property type="entry name" value="Malonyl_transacylase_ACP-bd"/>
</dbReference>
<comment type="caution">
    <text evidence="7">The sequence shown here is derived from an EMBL/GenBank/DDBJ whole genome shotgun (WGS) entry which is preliminary data.</text>
</comment>
<evidence type="ECO:0000256" key="2">
    <source>
        <dbReference type="ARBA" id="ARBA00023315"/>
    </source>
</evidence>
<comment type="similarity">
    <text evidence="4">Belongs to the fabD family.</text>
</comment>
<dbReference type="PANTHER" id="PTHR42681">
    <property type="entry name" value="MALONYL-COA-ACYL CARRIER PROTEIN TRANSACYLASE, MITOCHONDRIAL"/>
    <property type="match status" value="1"/>
</dbReference>
<dbReference type="PANTHER" id="PTHR42681:SF1">
    <property type="entry name" value="MALONYL-COA-ACYL CARRIER PROTEIN TRANSACYLASE, MITOCHONDRIAL"/>
    <property type="match status" value="1"/>
</dbReference>
<accession>A0A2M7E952</accession>
<dbReference type="InterPro" id="IPR050858">
    <property type="entry name" value="Mal-CoA-ACP_Trans/PKS_FabD"/>
</dbReference>
<dbReference type="InterPro" id="IPR004410">
    <property type="entry name" value="Malonyl_CoA-ACP_transAc_FabD"/>
</dbReference>
<keyword evidence="2 4" id="KW-0012">Acyltransferase</keyword>
<dbReference type="PIRSF" id="PIRSF000446">
    <property type="entry name" value="Mct"/>
    <property type="match status" value="1"/>
</dbReference>
<reference evidence="8" key="1">
    <citation type="submission" date="2017-09" db="EMBL/GenBank/DDBJ databases">
        <title>Depth-based differentiation of microbial function through sediment-hosted aquifers and enrichment of novel symbionts in the deep terrestrial subsurface.</title>
        <authorList>
            <person name="Probst A.J."/>
            <person name="Ladd B."/>
            <person name="Jarett J.K."/>
            <person name="Geller-Mcgrath D.E."/>
            <person name="Sieber C.M.K."/>
            <person name="Emerson J.B."/>
            <person name="Anantharaman K."/>
            <person name="Thomas B.C."/>
            <person name="Malmstrom R."/>
            <person name="Stieglmeier M."/>
            <person name="Klingl A."/>
            <person name="Woyke T."/>
            <person name="Ryan C.M."/>
            <person name="Banfield J.F."/>
        </authorList>
    </citation>
    <scope>NUCLEOTIDE SEQUENCE [LARGE SCALE GENOMIC DNA]</scope>
</reference>
<feature type="domain" description="Malonyl-CoA:ACP transacylase (MAT)" evidence="6">
    <location>
        <begin position="6"/>
        <end position="306"/>
    </location>
</feature>
<comment type="catalytic activity">
    <reaction evidence="3 4">
        <text>holo-[ACP] + malonyl-CoA = malonyl-[ACP] + CoA</text>
        <dbReference type="Rhea" id="RHEA:41792"/>
        <dbReference type="Rhea" id="RHEA-COMP:9623"/>
        <dbReference type="Rhea" id="RHEA-COMP:9685"/>
        <dbReference type="ChEBI" id="CHEBI:57287"/>
        <dbReference type="ChEBI" id="CHEBI:57384"/>
        <dbReference type="ChEBI" id="CHEBI:64479"/>
        <dbReference type="ChEBI" id="CHEBI:78449"/>
        <dbReference type="EC" id="2.3.1.39"/>
    </reaction>
</comment>